<evidence type="ECO:0000256" key="4">
    <source>
        <dbReference type="ARBA" id="ARBA00023157"/>
    </source>
</evidence>
<sequence>MQLHILITTTTLLLILAGSIAGHSCPECDKSSCPTLTSCPGGYVIDACDCCDECAKQVNESCGAGLSSIYGKCDGHLVCKIFAEVGQSLVGNEMGICQAFSHKLK</sequence>
<evidence type="ECO:0000256" key="2">
    <source>
        <dbReference type="ARBA" id="ARBA00022525"/>
    </source>
</evidence>
<dbReference type="EMBL" id="AMQM01000757">
    <property type="status" value="NOT_ANNOTATED_CDS"/>
    <property type="molecule type" value="Genomic_DNA"/>
</dbReference>
<keyword evidence="2" id="KW-0964">Secreted</keyword>
<keyword evidence="4" id="KW-1015">Disulfide bond</keyword>
<dbReference type="OMA" id="DECAKQV"/>
<feature type="chain" id="PRO_5010979969" description="IGFBP N-terminal domain-containing protein" evidence="5">
    <location>
        <begin position="23"/>
        <end position="105"/>
    </location>
</feature>
<dbReference type="Pfam" id="PF00219">
    <property type="entry name" value="IGFBP"/>
    <property type="match status" value="1"/>
</dbReference>
<dbReference type="GO" id="GO:0005520">
    <property type="term" value="F:insulin-like growth factor binding"/>
    <property type="evidence" value="ECO:0007669"/>
    <property type="project" value="InterPro"/>
</dbReference>
<protein>
    <recommendedName>
        <fullName evidence="6">IGFBP N-terminal domain-containing protein</fullName>
    </recommendedName>
</protein>
<dbReference type="OrthoDB" id="5976811at2759"/>
<dbReference type="InterPro" id="IPR011390">
    <property type="entry name" value="IGFBP_rP_mac25"/>
</dbReference>
<dbReference type="PROSITE" id="PS51323">
    <property type="entry name" value="IGFBP_N_2"/>
    <property type="match status" value="1"/>
</dbReference>
<dbReference type="InterPro" id="IPR009030">
    <property type="entry name" value="Growth_fac_rcpt_cys_sf"/>
</dbReference>
<dbReference type="SMART" id="SM00121">
    <property type="entry name" value="IB"/>
    <property type="match status" value="1"/>
</dbReference>
<dbReference type="Gene3D" id="4.10.40.20">
    <property type="match status" value="1"/>
</dbReference>
<evidence type="ECO:0000256" key="5">
    <source>
        <dbReference type="SAM" id="SignalP"/>
    </source>
</evidence>
<dbReference type="AlphaFoldDB" id="T1ER56"/>
<dbReference type="HOGENOM" id="CLU_2161741_0_0_1"/>
<dbReference type="PANTHER" id="PTHR14186:SF20">
    <property type="entry name" value="CYSTEINE-RICH MOTOR NEURON 1 PROTEIN-LIKE"/>
    <property type="match status" value="1"/>
</dbReference>
<accession>T1ER56</accession>
<dbReference type="CTD" id="20199056"/>
<keyword evidence="9" id="KW-1185">Reference proteome</keyword>
<feature type="domain" description="IGFBP N-terminal" evidence="6">
    <location>
        <begin position="21"/>
        <end position="93"/>
    </location>
</feature>
<dbReference type="GO" id="GO:0005576">
    <property type="term" value="C:extracellular region"/>
    <property type="evidence" value="ECO:0007669"/>
    <property type="project" value="UniProtKB-SubCell"/>
</dbReference>
<dbReference type="GeneID" id="20199056"/>
<reference evidence="7 9" key="2">
    <citation type="journal article" date="2013" name="Nature">
        <title>Insights into bilaterian evolution from three spiralian genomes.</title>
        <authorList>
            <person name="Simakov O."/>
            <person name="Marletaz F."/>
            <person name="Cho S.J."/>
            <person name="Edsinger-Gonzales E."/>
            <person name="Havlak P."/>
            <person name="Hellsten U."/>
            <person name="Kuo D.H."/>
            <person name="Larsson T."/>
            <person name="Lv J."/>
            <person name="Arendt D."/>
            <person name="Savage R."/>
            <person name="Osoegawa K."/>
            <person name="de Jong P."/>
            <person name="Grimwood J."/>
            <person name="Chapman J.A."/>
            <person name="Shapiro H."/>
            <person name="Aerts A."/>
            <person name="Otillar R.P."/>
            <person name="Terry A.Y."/>
            <person name="Boore J.L."/>
            <person name="Grigoriev I.V."/>
            <person name="Lindberg D.R."/>
            <person name="Seaver E.C."/>
            <person name="Weisblat D.A."/>
            <person name="Putnam N.H."/>
            <person name="Rokhsar D.S."/>
        </authorList>
    </citation>
    <scope>NUCLEOTIDE SEQUENCE</scope>
</reference>
<dbReference type="STRING" id="6412.T1ER56"/>
<dbReference type="KEGG" id="hro:HELRODRAFT_161149"/>
<evidence type="ECO:0000256" key="3">
    <source>
        <dbReference type="ARBA" id="ARBA00022729"/>
    </source>
</evidence>
<evidence type="ECO:0000313" key="8">
    <source>
        <dbReference type="EnsemblMetazoa" id="HelroP161149"/>
    </source>
</evidence>
<dbReference type="EMBL" id="KB096742">
    <property type="protein sequence ID" value="ESO01942.1"/>
    <property type="molecule type" value="Genomic_DNA"/>
</dbReference>
<reference evidence="8" key="3">
    <citation type="submission" date="2015-06" db="UniProtKB">
        <authorList>
            <consortium name="EnsemblMetazoa"/>
        </authorList>
    </citation>
    <scope>IDENTIFICATION</scope>
</reference>
<gene>
    <name evidence="8" type="primary">20199056</name>
    <name evidence="7" type="ORF">HELRODRAFT_161149</name>
</gene>
<name>T1ER56_HELRO</name>
<dbReference type="PANTHER" id="PTHR14186">
    <property type="entry name" value="INSULIN-LIKE GROWTH FACTOR BINDING PROTEIN-RELATED"/>
    <property type="match status" value="1"/>
</dbReference>
<dbReference type="Proteomes" id="UP000015101">
    <property type="component" value="Unassembled WGS sequence"/>
</dbReference>
<feature type="signal peptide" evidence="5">
    <location>
        <begin position="1"/>
        <end position="22"/>
    </location>
</feature>
<evidence type="ECO:0000313" key="9">
    <source>
        <dbReference type="Proteomes" id="UP000015101"/>
    </source>
</evidence>
<dbReference type="InterPro" id="IPR000867">
    <property type="entry name" value="IGFBP-like"/>
</dbReference>
<dbReference type="InParanoid" id="T1ER56"/>
<dbReference type="GO" id="GO:0001558">
    <property type="term" value="P:regulation of cell growth"/>
    <property type="evidence" value="ECO:0007669"/>
    <property type="project" value="InterPro"/>
</dbReference>
<evidence type="ECO:0000256" key="1">
    <source>
        <dbReference type="ARBA" id="ARBA00004613"/>
    </source>
</evidence>
<comment type="subcellular location">
    <subcellularLocation>
        <location evidence="1">Secreted</location>
    </subcellularLocation>
</comment>
<evidence type="ECO:0000313" key="7">
    <source>
        <dbReference type="EMBL" id="ESO01942.1"/>
    </source>
</evidence>
<reference evidence="9" key="1">
    <citation type="submission" date="2012-12" db="EMBL/GenBank/DDBJ databases">
        <authorList>
            <person name="Hellsten U."/>
            <person name="Grimwood J."/>
            <person name="Chapman J.A."/>
            <person name="Shapiro H."/>
            <person name="Aerts A."/>
            <person name="Otillar R.P."/>
            <person name="Terry A.Y."/>
            <person name="Boore J.L."/>
            <person name="Simakov O."/>
            <person name="Marletaz F."/>
            <person name="Cho S.-J."/>
            <person name="Edsinger-Gonzales E."/>
            <person name="Havlak P."/>
            <person name="Kuo D.-H."/>
            <person name="Larsson T."/>
            <person name="Lv J."/>
            <person name="Arendt D."/>
            <person name="Savage R."/>
            <person name="Osoegawa K."/>
            <person name="de Jong P."/>
            <person name="Lindberg D.R."/>
            <person name="Seaver E.C."/>
            <person name="Weisblat D.A."/>
            <person name="Putnam N.H."/>
            <person name="Grigoriev I.V."/>
            <person name="Rokhsar D.S."/>
        </authorList>
    </citation>
    <scope>NUCLEOTIDE SEQUENCE</scope>
</reference>
<keyword evidence="3 5" id="KW-0732">Signal</keyword>
<organism evidence="8 9">
    <name type="scientific">Helobdella robusta</name>
    <name type="common">Californian leech</name>
    <dbReference type="NCBI Taxonomy" id="6412"/>
    <lineage>
        <taxon>Eukaryota</taxon>
        <taxon>Metazoa</taxon>
        <taxon>Spiralia</taxon>
        <taxon>Lophotrochozoa</taxon>
        <taxon>Annelida</taxon>
        <taxon>Clitellata</taxon>
        <taxon>Hirudinea</taxon>
        <taxon>Rhynchobdellida</taxon>
        <taxon>Glossiphoniidae</taxon>
        <taxon>Helobdella</taxon>
    </lineage>
</organism>
<proteinExistence type="predicted"/>
<dbReference type="SUPFAM" id="SSF57184">
    <property type="entry name" value="Growth factor receptor domain"/>
    <property type="match status" value="1"/>
</dbReference>
<dbReference type="RefSeq" id="XP_009019350.1">
    <property type="nucleotide sequence ID" value="XM_009021102.1"/>
</dbReference>
<dbReference type="EnsemblMetazoa" id="HelroT161149">
    <property type="protein sequence ID" value="HelroP161149"/>
    <property type="gene ID" value="HelroG161149"/>
</dbReference>
<evidence type="ECO:0000259" key="6">
    <source>
        <dbReference type="PROSITE" id="PS51323"/>
    </source>
</evidence>